<dbReference type="Proteomes" id="UP001604336">
    <property type="component" value="Unassembled WGS sequence"/>
</dbReference>
<evidence type="ECO:0000313" key="10">
    <source>
        <dbReference type="Proteomes" id="UP001604336"/>
    </source>
</evidence>
<dbReference type="GO" id="GO:0004843">
    <property type="term" value="F:cysteine-type deubiquitinase activity"/>
    <property type="evidence" value="ECO:0007669"/>
    <property type="project" value="UniProtKB-UniRule"/>
</dbReference>
<dbReference type="InterPro" id="IPR018200">
    <property type="entry name" value="USP_CS"/>
</dbReference>
<dbReference type="AlphaFoldDB" id="A0ABD1TDK7"/>
<name>A0ABD1TDK7_9LAMI</name>
<evidence type="ECO:0000256" key="4">
    <source>
        <dbReference type="ARBA" id="ARBA00022786"/>
    </source>
</evidence>
<evidence type="ECO:0000256" key="6">
    <source>
        <dbReference type="ARBA" id="ARBA00022807"/>
    </source>
</evidence>
<organism evidence="9 10">
    <name type="scientific">Abeliophyllum distichum</name>
    <dbReference type="NCBI Taxonomy" id="126358"/>
    <lineage>
        <taxon>Eukaryota</taxon>
        <taxon>Viridiplantae</taxon>
        <taxon>Streptophyta</taxon>
        <taxon>Embryophyta</taxon>
        <taxon>Tracheophyta</taxon>
        <taxon>Spermatophyta</taxon>
        <taxon>Magnoliopsida</taxon>
        <taxon>eudicotyledons</taxon>
        <taxon>Gunneridae</taxon>
        <taxon>Pentapetalae</taxon>
        <taxon>asterids</taxon>
        <taxon>lamiids</taxon>
        <taxon>Lamiales</taxon>
        <taxon>Oleaceae</taxon>
        <taxon>Forsythieae</taxon>
        <taxon>Abeliophyllum</taxon>
    </lineage>
</organism>
<proteinExistence type="inferred from homology"/>
<dbReference type="FunFam" id="3.90.70.10:FF:000108">
    <property type="entry name" value="Ubiquitin carboxyl-terminal hydrolase"/>
    <property type="match status" value="1"/>
</dbReference>
<dbReference type="PANTHER" id="PTHR24006:SF687">
    <property type="entry name" value="UBIQUITIN CARBOXYL-TERMINAL HYDROLASE 10"/>
    <property type="match status" value="1"/>
</dbReference>
<keyword evidence="10" id="KW-1185">Reference proteome</keyword>
<dbReference type="InterPro" id="IPR001394">
    <property type="entry name" value="Peptidase_C19_UCH"/>
</dbReference>
<dbReference type="SUPFAM" id="SSF54001">
    <property type="entry name" value="Cysteine proteinases"/>
    <property type="match status" value="1"/>
</dbReference>
<evidence type="ECO:0000313" key="9">
    <source>
        <dbReference type="EMBL" id="KAL2510816.1"/>
    </source>
</evidence>
<dbReference type="PROSITE" id="PS50235">
    <property type="entry name" value="USP_3"/>
    <property type="match status" value="1"/>
</dbReference>
<dbReference type="PROSITE" id="PS00973">
    <property type="entry name" value="USP_2"/>
    <property type="match status" value="1"/>
</dbReference>
<evidence type="ECO:0000256" key="2">
    <source>
        <dbReference type="ARBA" id="ARBA00009085"/>
    </source>
</evidence>
<dbReference type="InterPro" id="IPR038765">
    <property type="entry name" value="Papain-like_cys_pep_sf"/>
</dbReference>
<keyword evidence="3 7" id="KW-0645">Protease</keyword>
<dbReference type="Gene3D" id="3.90.70.10">
    <property type="entry name" value="Cysteine proteinases"/>
    <property type="match status" value="1"/>
</dbReference>
<keyword evidence="5 7" id="KW-0378">Hydrolase</keyword>
<evidence type="ECO:0000256" key="5">
    <source>
        <dbReference type="ARBA" id="ARBA00022801"/>
    </source>
</evidence>
<feature type="domain" description="USP" evidence="8">
    <location>
        <begin position="443"/>
        <end position="799"/>
    </location>
</feature>
<keyword evidence="4 7" id="KW-0833">Ubl conjugation pathway</keyword>
<dbReference type="EMBL" id="JBFOLK010000005">
    <property type="protein sequence ID" value="KAL2510816.1"/>
    <property type="molecule type" value="Genomic_DNA"/>
</dbReference>
<dbReference type="Pfam" id="PF00443">
    <property type="entry name" value="UCH"/>
    <property type="match status" value="1"/>
</dbReference>
<dbReference type="InterPro" id="IPR050164">
    <property type="entry name" value="Peptidase_C19"/>
</dbReference>
<dbReference type="PANTHER" id="PTHR24006">
    <property type="entry name" value="UBIQUITIN CARBOXYL-TERMINAL HYDROLASE"/>
    <property type="match status" value="1"/>
</dbReference>
<reference evidence="10" key="1">
    <citation type="submission" date="2024-07" db="EMBL/GenBank/DDBJ databases">
        <title>Two chromosome-level genome assemblies of Korean endemic species Abeliophyllum distichum and Forsythia ovata (Oleaceae).</title>
        <authorList>
            <person name="Jang H."/>
        </authorList>
    </citation>
    <scope>NUCLEOTIDE SEQUENCE [LARGE SCALE GENOMIC DNA]</scope>
</reference>
<gene>
    <name evidence="9" type="ORF">Adt_16416</name>
</gene>
<evidence type="ECO:0000256" key="1">
    <source>
        <dbReference type="ARBA" id="ARBA00000707"/>
    </source>
</evidence>
<evidence type="ECO:0000256" key="3">
    <source>
        <dbReference type="ARBA" id="ARBA00022670"/>
    </source>
</evidence>
<evidence type="ECO:0000259" key="8">
    <source>
        <dbReference type="PROSITE" id="PS50235"/>
    </source>
</evidence>
<comment type="caution">
    <text evidence="9">The sequence shown here is derived from an EMBL/GenBank/DDBJ whole genome shotgun (WGS) entry which is preliminary data.</text>
</comment>
<comment type="similarity">
    <text evidence="2 7">Belongs to the peptidase C19 family.</text>
</comment>
<comment type="catalytic activity">
    <reaction evidence="1 7">
        <text>Thiol-dependent hydrolysis of ester, thioester, amide, peptide and isopeptide bonds formed by the C-terminal Gly of ubiquitin (a 76-residue protein attached to proteins as an intracellular targeting signal).</text>
        <dbReference type="EC" id="3.4.19.12"/>
    </reaction>
</comment>
<dbReference type="EC" id="3.4.19.12" evidence="7"/>
<keyword evidence="6 7" id="KW-0788">Thiol protease</keyword>
<evidence type="ECO:0000256" key="7">
    <source>
        <dbReference type="RuleBase" id="RU366025"/>
    </source>
</evidence>
<accession>A0ABD1TDK7</accession>
<comment type="function">
    <text evidence="7">Recognizes and hydrolyzes the peptide bond at the C-terminal Gly of ubiquitin. Involved in the processing of poly-ubiquitin precursors as well as that of ubiquitinated proteins.</text>
</comment>
<dbReference type="PROSITE" id="PS00972">
    <property type="entry name" value="USP_1"/>
    <property type="match status" value="1"/>
</dbReference>
<dbReference type="GO" id="GO:0006508">
    <property type="term" value="P:proteolysis"/>
    <property type="evidence" value="ECO:0007669"/>
    <property type="project" value="UniProtKB-KW"/>
</dbReference>
<sequence>MEVTRMKEGYDHRRTSNRRRRIRQPCMQNTRKISRWVWRPVVPSWEKEFCLKVGLFTWTKFLEAKKYAESTQYYKIFDWDDSAGEEAFHNAKSQFYAQINGLSCVNPLPNPDMYIDEIDWNAEVDPKLEYSRSVSDTDEDEDDENKNVPDWGIGELVRSEVTWGEILRQRRFDFRVGQIFTEILWGSVLEVGMLALSLRGIGELVRSEVTWGEILWQCRFDFRVGQIFTEILWGSVIETSLSCTQWLTLQLFPEAIAVPIFKMTDRQVLIFGSFTEDEIRSLQCEPLQNNTEITFGSLDSETLRSVGISNTRLTELYSPRGYELLKPAQIENTFRTPRNAENTSHLEVAFVEKNGCANDTSPLEGSIKKELKPAALNSDSFCNFSNHSSLQQLSCERLTELSSSLDGVVLDDSAEGFDIVDSNKSIPQASQGPNSIEKKFLPRGLVNLGNLCFLNATLQALLSCSPFFELLHDLRNHNIPEIGYPTLRAFVEFISHFDMHADSSSKRNEKAILGTGQPFRPVMFEAILKSFTPDVPDNLSGRPRQEDAQEFLSFVMHQMHDELLKLDGQVPNGKGKVASLVSSTDEGENDNWETVGPRNKTAITRTQTFIPSKLSEIFGGQLRSVVKARGSKASATIQPFLLLHLNICPEPVCTIEDALRLFSAPEILEGYRASAAGKAEVVAASKSVKILELSEIMVLHLMRFSYGSQGSTKLHKPVHFPLELVLGRELLVSPSSEGRRYELVATITHHGWDPSKGHYTADARHPSGNWLHYDDSSVTPLPESKVLHDHAYVLFYKQL</sequence>
<dbReference type="InterPro" id="IPR028889">
    <property type="entry name" value="USP"/>
</dbReference>
<protein>
    <recommendedName>
        <fullName evidence="7">Ubiquitin carboxyl-terminal hydrolase</fullName>
        <ecNumber evidence="7">3.4.19.12</ecNumber>
    </recommendedName>
</protein>